<dbReference type="EMBL" id="GBRH01174184">
    <property type="protein sequence ID" value="JAE23712.1"/>
    <property type="molecule type" value="Transcribed_RNA"/>
</dbReference>
<reference evidence="2" key="2">
    <citation type="journal article" date="2015" name="Data Brief">
        <title>Shoot transcriptome of the giant reed, Arundo donax.</title>
        <authorList>
            <person name="Barrero R.A."/>
            <person name="Guerrero F.D."/>
            <person name="Moolhuijzen P."/>
            <person name="Goolsby J.A."/>
            <person name="Tidwell J."/>
            <person name="Bellgard S.E."/>
            <person name="Bellgard M.I."/>
        </authorList>
    </citation>
    <scope>NUCLEOTIDE SEQUENCE</scope>
    <source>
        <tissue evidence="2">Shoot tissue taken approximately 20 cm above the soil surface</tissue>
    </source>
</reference>
<evidence type="ECO:0000256" key="1">
    <source>
        <dbReference type="SAM" id="MobiDB-lite"/>
    </source>
</evidence>
<protein>
    <submittedName>
        <fullName evidence="2">Uncharacterized protein</fullName>
    </submittedName>
</protein>
<feature type="compositionally biased region" description="Polar residues" evidence="1">
    <location>
        <begin position="1"/>
        <end position="18"/>
    </location>
</feature>
<proteinExistence type="predicted"/>
<reference evidence="2" key="1">
    <citation type="submission" date="2014-09" db="EMBL/GenBank/DDBJ databases">
        <authorList>
            <person name="Magalhaes I.L.F."/>
            <person name="Oliveira U."/>
            <person name="Santos F.R."/>
            <person name="Vidigal T.H.D.A."/>
            <person name="Brescovit A.D."/>
            <person name="Santos A.J."/>
        </authorList>
    </citation>
    <scope>NUCLEOTIDE SEQUENCE</scope>
    <source>
        <tissue evidence="2">Shoot tissue taken approximately 20 cm above the soil surface</tissue>
    </source>
</reference>
<dbReference type="AlphaFoldDB" id="A0A0A9GGW2"/>
<evidence type="ECO:0000313" key="2">
    <source>
        <dbReference type="EMBL" id="JAE23712.1"/>
    </source>
</evidence>
<feature type="region of interest" description="Disordered" evidence="1">
    <location>
        <begin position="1"/>
        <end position="23"/>
    </location>
</feature>
<organism evidence="2">
    <name type="scientific">Arundo donax</name>
    <name type="common">Giant reed</name>
    <name type="synonym">Donax arundinaceus</name>
    <dbReference type="NCBI Taxonomy" id="35708"/>
    <lineage>
        <taxon>Eukaryota</taxon>
        <taxon>Viridiplantae</taxon>
        <taxon>Streptophyta</taxon>
        <taxon>Embryophyta</taxon>
        <taxon>Tracheophyta</taxon>
        <taxon>Spermatophyta</taxon>
        <taxon>Magnoliopsida</taxon>
        <taxon>Liliopsida</taxon>
        <taxon>Poales</taxon>
        <taxon>Poaceae</taxon>
        <taxon>PACMAD clade</taxon>
        <taxon>Arundinoideae</taxon>
        <taxon>Arundineae</taxon>
        <taxon>Arundo</taxon>
    </lineage>
</organism>
<name>A0A0A9GGW2_ARUDO</name>
<sequence length="149" mass="15429">MSSSSTCSWLPADSSSSWLGARPPSCSSLLPPRTIGSCCSCLGAEVGATRLLCLAPPAPPLCGLDEEDHDERLNRVRPPRATWRRSAAAAASGSSATWRMSQVPLPSGGVAAAASDEAATCTTGSPLRTASTAAWHACHWPDQSRPTEP</sequence>
<accession>A0A0A9GGW2</accession>